<dbReference type="Gene3D" id="2.40.70.10">
    <property type="entry name" value="Acid Proteases"/>
    <property type="match status" value="1"/>
</dbReference>
<dbReference type="SUPFAM" id="SSF50630">
    <property type="entry name" value="Acid proteases"/>
    <property type="match status" value="1"/>
</dbReference>
<dbReference type="InterPro" id="IPR021109">
    <property type="entry name" value="Peptidase_aspartic_dom_sf"/>
</dbReference>
<dbReference type="Pfam" id="PF05618">
    <property type="entry name" value="Zn_protease"/>
    <property type="match status" value="1"/>
</dbReference>
<dbReference type="EMBL" id="CP018632">
    <property type="protein sequence ID" value="ASJ74735.1"/>
    <property type="molecule type" value="Genomic_DNA"/>
</dbReference>
<accession>A0A2Z2NW48</accession>
<reference evidence="2 3" key="1">
    <citation type="submission" date="2016-12" db="EMBL/GenBank/DDBJ databases">
        <authorList>
            <person name="Song W.-J."/>
            <person name="Kurnit D.M."/>
        </authorList>
    </citation>
    <scope>NUCLEOTIDE SEQUENCE [LARGE SCALE GENOMIC DNA]</scope>
    <source>
        <strain evidence="2 3">IMCC3135</strain>
    </source>
</reference>
<gene>
    <name evidence="2" type="ORF">IMCC3135_23330</name>
</gene>
<feature type="domain" description="Retropepsin-like aspartic endopeptidase" evidence="1">
    <location>
        <begin position="22"/>
        <end position="155"/>
    </location>
</feature>
<dbReference type="Proteomes" id="UP000250079">
    <property type="component" value="Chromosome"/>
</dbReference>
<name>A0A2Z2NW48_9GAMM</name>
<dbReference type="AlphaFoldDB" id="A0A2Z2NW48"/>
<dbReference type="InterPro" id="IPR008503">
    <property type="entry name" value="Asp_endopeptidase"/>
</dbReference>
<dbReference type="RefSeq" id="WP_088919727.1">
    <property type="nucleotide sequence ID" value="NZ_CP018632.1"/>
</dbReference>
<evidence type="ECO:0000259" key="1">
    <source>
        <dbReference type="Pfam" id="PF05618"/>
    </source>
</evidence>
<proteinExistence type="predicted"/>
<evidence type="ECO:0000313" key="3">
    <source>
        <dbReference type="Proteomes" id="UP000250079"/>
    </source>
</evidence>
<protein>
    <recommendedName>
        <fullName evidence="1">Retropepsin-like aspartic endopeptidase domain-containing protein</fullName>
    </recommendedName>
</protein>
<dbReference type="PANTHER" id="PTHR38037:SF1">
    <property type="entry name" value="ATP-DEPENDENT ZINC PROTEASE DOMAIN-CONTAINING PROTEIN-RELATED"/>
    <property type="match status" value="1"/>
</dbReference>
<keyword evidence="3" id="KW-1185">Reference proteome</keyword>
<sequence length="173" mass="18944">MVASNNSVDSNTADNADSSSLVVGWREWVGLPQLGLPAIKAKVDTGARTSAIHARDIERVTRDGQDWILFTVQPIQRDTSIVRRCEAPLVDIRRVTDSGGHSAERYFISTVLTMGPVTRTIEMTLSQRDDMLFRMLLGRTALVPNIQVNPASSFSLGRVSARALYAEDIKGSA</sequence>
<organism evidence="2 3">
    <name type="scientific">Granulosicoccus antarcticus IMCC3135</name>
    <dbReference type="NCBI Taxonomy" id="1192854"/>
    <lineage>
        <taxon>Bacteria</taxon>
        <taxon>Pseudomonadati</taxon>
        <taxon>Pseudomonadota</taxon>
        <taxon>Gammaproteobacteria</taxon>
        <taxon>Chromatiales</taxon>
        <taxon>Granulosicoccaceae</taxon>
        <taxon>Granulosicoccus</taxon>
    </lineage>
</organism>
<dbReference type="KEGG" id="gai:IMCC3135_23330"/>
<dbReference type="OrthoDB" id="9782977at2"/>
<evidence type="ECO:0000313" key="2">
    <source>
        <dbReference type="EMBL" id="ASJ74735.1"/>
    </source>
</evidence>
<dbReference type="PANTHER" id="PTHR38037">
    <property type="entry name" value="ZN_PROTEASE DOMAIN-CONTAINING PROTEIN"/>
    <property type="match status" value="1"/>
</dbReference>